<dbReference type="PROSITE" id="PS51900">
    <property type="entry name" value="CB"/>
    <property type="match status" value="1"/>
</dbReference>
<comment type="caution">
    <text evidence="7">The sequence shown here is derived from an EMBL/GenBank/DDBJ whole genome shotgun (WGS) entry which is preliminary data.</text>
</comment>
<organism evidence="7 8">
    <name type="scientific">Dactylosporangium sucinum</name>
    <dbReference type="NCBI Taxonomy" id="1424081"/>
    <lineage>
        <taxon>Bacteria</taxon>
        <taxon>Bacillati</taxon>
        <taxon>Actinomycetota</taxon>
        <taxon>Actinomycetes</taxon>
        <taxon>Micromonosporales</taxon>
        <taxon>Micromonosporaceae</taxon>
        <taxon>Dactylosporangium</taxon>
    </lineage>
</organism>
<dbReference type="InterPro" id="IPR050090">
    <property type="entry name" value="Tyrosine_recombinase_XerCD"/>
</dbReference>
<reference evidence="7" key="1">
    <citation type="journal article" date="2014" name="Int. J. Syst. Evol. Microbiol.">
        <title>Complete genome sequence of Corynebacterium casei LMG S-19264T (=DSM 44701T), isolated from a smear-ripened cheese.</title>
        <authorList>
            <consortium name="US DOE Joint Genome Institute (JGI-PGF)"/>
            <person name="Walter F."/>
            <person name="Albersmeier A."/>
            <person name="Kalinowski J."/>
            <person name="Ruckert C."/>
        </authorList>
    </citation>
    <scope>NUCLEOTIDE SEQUENCE</scope>
    <source>
        <strain evidence="7">JCM 19831</strain>
    </source>
</reference>
<evidence type="ECO:0000313" key="7">
    <source>
        <dbReference type="EMBL" id="GGM73048.1"/>
    </source>
</evidence>
<dbReference type="GO" id="GO:0006310">
    <property type="term" value="P:DNA recombination"/>
    <property type="evidence" value="ECO:0007669"/>
    <property type="project" value="UniProtKB-KW"/>
</dbReference>
<dbReference type="PANTHER" id="PTHR30349">
    <property type="entry name" value="PHAGE INTEGRASE-RELATED"/>
    <property type="match status" value="1"/>
</dbReference>
<evidence type="ECO:0000259" key="6">
    <source>
        <dbReference type="PROSITE" id="PS51900"/>
    </source>
</evidence>
<dbReference type="AlphaFoldDB" id="A0A917X4M5"/>
<dbReference type="Proteomes" id="UP000642070">
    <property type="component" value="Unassembled WGS sequence"/>
</dbReference>
<dbReference type="SUPFAM" id="SSF56349">
    <property type="entry name" value="DNA breaking-rejoining enzymes"/>
    <property type="match status" value="1"/>
</dbReference>
<keyword evidence="3" id="KW-0233">DNA recombination</keyword>
<evidence type="ECO:0000256" key="2">
    <source>
        <dbReference type="ARBA" id="ARBA00023125"/>
    </source>
</evidence>
<feature type="domain" description="Tyr recombinase" evidence="5">
    <location>
        <begin position="161"/>
        <end position="352"/>
    </location>
</feature>
<evidence type="ECO:0000313" key="8">
    <source>
        <dbReference type="Proteomes" id="UP000642070"/>
    </source>
</evidence>
<dbReference type="PANTHER" id="PTHR30349:SF41">
    <property type="entry name" value="INTEGRASE_RECOMBINASE PROTEIN MJ0367-RELATED"/>
    <property type="match status" value="1"/>
</dbReference>
<gene>
    <name evidence="7" type="ORF">GCM10007977_088410</name>
</gene>
<dbReference type="PROSITE" id="PS51898">
    <property type="entry name" value="TYR_RECOMBINASE"/>
    <property type="match status" value="1"/>
</dbReference>
<comment type="similarity">
    <text evidence="1">Belongs to the 'phage' integrase family.</text>
</comment>
<dbReference type="EMBL" id="BMPI01000065">
    <property type="protein sequence ID" value="GGM73048.1"/>
    <property type="molecule type" value="Genomic_DNA"/>
</dbReference>
<reference evidence="7" key="2">
    <citation type="submission" date="2020-09" db="EMBL/GenBank/DDBJ databases">
        <authorList>
            <person name="Sun Q."/>
            <person name="Ohkuma M."/>
        </authorList>
    </citation>
    <scope>NUCLEOTIDE SEQUENCE</scope>
    <source>
        <strain evidence="7">JCM 19831</strain>
    </source>
</reference>
<evidence type="ECO:0000259" key="5">
    <source>
        <dbReference type="PROSITE" id="PS51898"/>
    </source>
</evidence>
<dbReference type="GO" id="GO:0003677">
    <property type="term" value="F:DNA binding"/>
    <property type="evidence" value="ECO:0007669"/>
    <property type="project" value="UniProtKB-UniRule"/>
</dbReference>
<evidence type="ECO:0000256" key="4">
    <source>
        <dbReference type="PROSITE-ProRule" id="PRU01248"/>
    </source>
</evidence>
<sequence>MADVDVIVQNPATGLFGFRLELGRDRAGARMQARRGGFVTEQAALAEYRRLSRQRDAQRPRLRLSDNVRTLCEDWLTARAQELQPNTVYNYGRLLNLIYPYIGRVRASRLSARMTEHAYQQLETAGYSRTTLRTLHLVLAKAFAEQTGRTLGAHKPRETDDLRPVWTLAEARTFLDHTAGDRLYPLWRLLLTTGLRRGELCGLQWRDLEPDLAALTVRRQRIVEDPTSHVREKPPKSHNGTRTLLLDPTTLTALTTIRPTTKTAVVSGHMFLSRRGQPLRPDNLSNRFNQLARAAGVRPIGPHQIRHLLASNLLDLGYGIPEVAERLGHDPATLMRYYTRINAQRRQQAAHDLAQLITPTGTLMN</sequence>
<keyword evidence="2 4" id="KW-0238">DNA-binding</keyword>
<name>A0A917X4M5_9ACTN</name>
<evidence type="ECO:0000256" key="1">
    <source>
        <dbReference type="ARBA" id="ARBA00008857"/>
    </source>
</evidence>
<evidence type="ECO:0008006" key="9">
    <source>
        <dbReference type="Google" id="ProtNLM"/>
    </source>
</evidence>
<dbReference type="CDD" id="cd01189">
    <property type="entry name" value="INT_ICEBs1_C_like"/>
    <property type="match status" value="1"/>
</dbReference>
<feature type="domain" description="Core-binding (CB)" evidence="6">
    <location>
        <begin position="66"/>
        <end position="147"/>
    </location>
</feature>
<dbReference type="InterPro" id="IPR013762">
    <property type="entry name" value="Integrase-like_cat_sf"/>
</dbReference>
<dbReference type="GO" id="GO:0015074">
    <property type="term" value="P:DNA integration"/>
    <property type="evidence" value="ECO:0007669"/>
    <property type="project" value="InterPro"/>
</dbReference>
<dbReference type="InterPro" id="IPR044068">
    <property type="entry name" value="CB"/>
</dbReference>
<accession>A0A917X4M5</accession>
<dbReference type="Pfam" id="PF00589">
    <property type="entry name" value="Phage_integrase"/>
    <property type="match status" value="1"/>
</dbReference>
<dbReference type="RefSeq" id="WP_190256059.1">
    <property type="nucleotide sequence ID" value="NZ_BMPI01000065.1"/>
</dbReference>
<dbReference type="InterPro" id="IPR010998">
    <property type="entry name" value="Integrase_recombinase_N"/>
</dbReference>
<protein>
    <recommendedName>
        <fullName evidence="9">Integrase</fullName>
    </recommendedName>
</protein>
<dbReference type="Gene3D" id="1.10.150.130">
    <property type="match status" value="1"/>
</dbReference>
<proteinExistence type="inferred from homology"/>
<evidence type="ECO:0000256" key="3">
    <source>
        <dbReference type="ARBA" id="ARBA00023172"/>
    </source>
</evidence>
<dbReference type="Gene3D" id="1.10.443.10">
    <property type="entry name" value="Intergrase catalytic core"/>
    <property type="match status" value="1"/>
</dbReference>
<dbReference type="InterPro" id="IPR011010">
    <property type="entry name" value="DNA_brk_join_enz"/>
</dbReference>
<dbReference type="InterPro" id="IPR002104">
    <property type="entry name" value="Integrase_catalytic"/>
</dbReference>
<keyword evidence="8" id="KW-1185">Reference proteome</keyword>